<evidence type="ECO:0000256" key="4">
    <source>
        <dbReference type="ARBA" id="ARBA00022827"/>
    </source>
</evidence>
<evidence type="ECO:0000313" key="9">
    <source>
        <dbReference type="EMBL" id="PKV99809.1"/>
    </source>
</evidence>
<sequence length="446" mass="45387">MAGMVVIGGGAAGMSAASAARRVAPERPVIVCEAGEYAAYGMCGIPYYLGGIVDRAETLLAYPPEVFRDRRGIDLRLGTTVRELDTAARRVTVANDGGAETLDYDTLVLAAGADPVVPPIAGIDHPRVFTVRSLASAAKLRTLLDSGSVRKAIVVGAGYIGLETAEALVAAGAAVRIVEALPRVLSTVDEPIAEVVDAEVRRHADLQLGSRLDAILDGATGPVAVVDGAEFAVDLIVLAVGVRPATGLLAGAEKLPNGAVVVDEGMRTSLPGVFAAGDCVALPHLVLGAPAWVPLGPAANKTGRVAGTVAAGGRASFRGVVGTAVVKVFDLEVARTGLSLAEATAAGIPAVATDVESRSRAKYYPGAAPLHVRLVHTPDGRLLGAQLAGREGAAKRIDVVATALHAELSVDDLGALDLAYAPPFAPVYDPVLVAAGRANRSEGART</sequence>
<organism evidence="9 10">
    <name type="scientific">Amycolatopsis echigonensis</name>
    <dbReference type="NCBI Taxonomy" id="2576905"/>
    <lineage>
        <taxon>Bacteria</taxon>
        <taxon>Bacillati</taxon>
        <taxon>Actinomycetota</taxon>
        <taxon>Actinomycetes</taxon>
        <taxon>Pseudonocardiales</taxon>
        <taxon>Pseudonocardiaceae</taxon>
        <taxon>Amycolatopsis</taxon>
    </lineage>
</organism>
<dbReference type="InterPro" id="IPR004099">
    <property type="entry name" value="Pyr_nucl-diS_OxRdtase_dimer"/>
</dbReference>
<name>A0A2N3X124_9PSEU</name>
<evidence type="ECO:0000256" key="6">
    <source>
        <dbReference type="ARBA" id="ARBA00023284"/>
    </source>
</evidence>
<dbReference type="Proteomes" id="UP000233750">
    <property type="component" value="Unassembled WGS sequence"/>
</dbReference>
<comment type="similarity">
    <text evidence="2">Belongs to the class-III pyridine nucleotide-disulfide oxidoreductase family.</text>
</comment>
<proteinExistence type="inferred from homology"/>
<dbReference type="PANTHER" id="PTHR43429:SF1">
    <property type="entry name" value="NAD(P)H SULFUR OXIDOREDUCTASE (COA-DEPENDENT)"/>
    <property type="match status" value="1"/>
</dbReference>
<keyword evidence="4" id="KW-0274">FAD</keyword>
<evidence type="ECO:0000256" key="1">
    <source>
        <dbReference type="ARBA" id="ARBA00001974"/>
    </source>
</evidence>
<dbReference type="SUPFAM" id="SSF51905">
    <property type="entry name" value="FAD/NAD(P)-binding domain"/>
    <property type="match status" value="2"/>
</dbReference>
<dbReference type="PANTHER" id="PTHR43429">
    <property type="entry name" value="PYRIDINE NUCLEOTIDE-DISULFIDE OXIDOREDUCTASE DOMAIN-CONTAINING"/>
    <property type="match status" value="1"/>
</dbReference>
<dbReference type="SUPFAM" id="SSF55424">
    <property type="entry name" value="FAD/NAD-linked reductases, dimerisation (C-terminal) domain"/>
    <property type="match status" value="1"/>
</dbReference>
<feature type="domain" description="Pyridine nucleotide-disulphide oxidoreductase dimerisation" evidence="7">
    <location>
        <begin position="324"/>
        <end position="425"/>
    </location>
</feature>
<keyword evidence="6" id="KW-0676">Redox-active center</keyword>
<comment type="cofactor">
    <cofactor evidence="1">
        <name>FAD</name>
        <dbReference type="ChEBI" id="CHEBI:57692"/>
    </cofactor>
</comment>
<feature type="domain" description="FAD/NAD(P)-binding" evidence="8">
    <location>
        <begin position="4"/>
        <end position="286"/>
    </location>
</feature>
<comment type="caution">
    <text evidence="9">The sequence shown here is derived from an EMBL/GenBank/DDBJ whole genome shotgun (WGS) entry which is preliminary data.</text>
</comment>
<dbReference type="Pfam" id="PF02852">
    <property type="entry name" value="Pyr_redox_dim"/>
    <property type="match status" value="1"/>
</dbReference>
<protein>
    <submittedName>
        <fullName evidence="9">Pyridine nucleotide-disulfide oxidoreductase</fullName>
    </submittedName>
</protein>
<evidence type="ECO:0000256" key="5">
    <source>
        <dbReference type="ARBA" id="ARBA00023002"/>
    </source>
</evidence>
<dbReference type="Pfam" id="PF07992">
    <property type="entry name" value="Pyr_redox_2"/>
    <property type="match status" value="1"/>
</dbReference>
<dbReference type="Gene3D" id="3.50.50.60">
    <property type="entry name" value="FAD/NAD(P)-binding domain"/>
    <property type="match status" value="2"/>
</dbReference>
<dbReference type="PRINTS" id="PR00368">
    <property type="entry name" value="FADPNR"/>
</dbReference>
<gene>
    <name evidence="9" type="ORF">ATK30_0797</name>
</gene>
<evidence type="ECO:0000259" key="8">
    <source>
        <dbReference type="Pfam" id="PF07992"/>
    </source>
</evidence>
<keyword evidence="10" id="KW-1185">Reference proteome</keyword>
<evidence type="ECO:0000259" key="7">
    <source>
        <dbReference type="Pfam" id="PF02852"/>
    </source>
</evidence>
<dbReference type="EMBL" id="PJMY01000002">
    <property type="protein sequence ID" value="PKV99809.1"/>
    <property type="molecule type" value="Genomic_DNA"/>
</dbReference>
<evidence type="ECO:0000313" key="10">
    <source>
        <dbReference type="Proteomes" id="UP000233750"/>
    </source>
</evidence>
<dbReference type="InterPro" id="IPR050260">
    <property type="entry name" value="FAD-bd_OxRdtase"/>
</dbReference>
<keyword evidence="3" id="KW-0285">Flavoprotein</keyword>
<keyword evidence="5" id="KW-0560">Oxidoreductase</keyword>
<evidence type="ECO:0000256" key="3">
    <source>
        <dbReference type="ARBA" id="ARBA00022630"/>
    </source>
</evidence>
<dbReference type="PRINTS" id="PR00411">
    <property type="entry name" value="PNDRDTASEI"/>
</dbReference>
<dbReference type="InterPro" id="IPR023753">
    <property type="entry name" value="FAD/NAD-binding_dom"/>
</dbReference>
<dbReference type="InterPro" id="IPR036188">
    <property type="entry name" value="FAD/NAD-bd_sf"/>
</dbReference>
<dbReference type="GO" id="GO:0016491">
    <property type="term" value="F:oxidoreductase activity"/>
    <property type="evidence" value="ECO:0007669"/>
    <property type="project" value="UniProtKB-KW"/>
</dbReference>
<evidence type="ECO:0000256" key="2">
    <source>
        <dbReference type="ARBA" id="ARBA00009130"/>
    </source>
</evidence>
<dbReference type="AlphaFoldDB" id="A0A2N3X124"/>
<reference evidence="9 10" key="1">
    <citation type="submission" date="2017-12" db="EMBL/GenBank/DDBJ databases">
        <title>Sequencing the genomes of 1000 Actinobacteria strains.</title>
        <authorList>
            <person name="Klenk H.-P."/>
        </authorList>
    </citation>
    <scope>NUCLEOTIDE SEQUENCE [LARGE SCALE GENOMIC DNA]</scope>
    <source>
        <strain evidence="9 10">DSM 45165</strain>
    </source>
</reference>
<accession>A0A2N3X124</accession>
<dbReference type="InterPro" id="IPR016156">
    <property type="entry name" value="FAD/NAD-linked_Rdtase_dimer_sf"/>
</dbReference>